<dbReference type="Pfam" id="PF20833">
    <property type="entry name" value="RNase_E_G_Thio"/>
    <property type="match status" value="1"/>
</dbReference>
<evidence type="ECO:0000256" key="16">
    <source>
        <dbReference type="ARBA" id="ARBA00022884"/>
    </source>
</evidence>
<feature type="compositionally biased region" description="Basic and acidic residues" evidence="18">
    <location>
        <begin position="628"/>
        <end position="644"/>
    </location>
</feature>
<evidence type="ECO:0000256" key="13">
    <source>
        <dbReference type="ARBA" id="ARBA00022759"/>
    </source>
</evidence>
<dbReference type="PANTHER" id="PTHR30001">
    <property type="entry name" value="RIBONUCLEASE"/>
    <property type="match status" value="1"/>
</dbReference>
<evidence type="ECO:0000256" key="6">
    <source>
        <dbReference type="ARBA" id="ARBA00022490"/>
    </source>
</evidence>
<evidence type="ECO:0000256" key="1">
    <source>
        <dbReference type="ARBA" id="ARBA00001946"/>
    </source>
</evidence>
<evidence type="ECO:0000256" key="11">
    <source>
        <dbReference type="ARBA" id="ARBA00022723"/>
    </source>
</evidence>
<dbReference type="GO" id="GO:0006364">
    <property type="term" value="P:rRNA processing"/>
    <property type="evidence" value="ECO:0007669"/>
    <property type="project" value="UniProtKB-KW"/>
</dbReference>
<evidence type="ECO:0000256" key="4">
    <source>
        <dbReference type="ARBA" id="ARBA00017719"/>
    </source>
</evidence>
<keyword evidence="11" id="KW-0479">Metal-binding</keyword>
<protein>
    <recommendedName>
        <fullName evidence="4">Ribonuclease G</fullName>
    </recommendedName>
</protein>
<feature type="compositionally biased region" description="Low complexity" evidence="18">
    <location>
        <begin position="587"/>
        <end position="604"/>
    </location>
</feature>
<evidence type="ECO:0000256" key="15">
    <source>
        <dbReference type="ARBA" id="ARBA00022842"/>
    </source>
</evidence>
<organism evidence="21 22">
    <name type="scientific">Bathymodiolus thermophilus thioautotrophic gill symbiont</name>
    <dbReference type="NCBI Taxonomy" id="2360"/>
    <lineage>
        <taxon>Bacteria</taxon>
        <taxon>Pseudomonadati</taxon>
        <taxon>Pseudomonadota</taxon>
        <taxon>Gammaproteobacteria</taxon>
        <taxon>sulfur-oxidizing symbionts</taxon>
    </lineage>
</organism>
<feature type="compositionally biased region" description="Basic and acidic residues" evidence="18">
    <location>
        <begin position="702"/>
        <end position="732"/>
    </location>
</feature>
<dbReference type="Pfam" id="PF10150">
    <property type="entry name" value="RNase_E_G"/>
    <property type="match status" value="1"/>
</dbReference>
<gene>
    <name evidence="21" type="ORF">MS2017_0856</name>
</gene>
<feature type="compositionally biased region" description="Basic residues" evidence="18">
    <location>
        <begin position="563"/>
        <end position="586"/>
    </location>
</feature>
<keyword evidence="14" id="KW-0378">Hydrolase</keyword>
<feature type="compositionally biased region" description="Low complexity" evidence="18">
    <location>
        <begin position="645"/>
        <end position="656"/>
    </location>
</feature>
<keyword evidence="5" id="KW-1003">Cell membrane</keyword>
<evidence type="ECO:0000256" key="3">
    <source>
        <dbReference type="ARBA" id="ARBA00005663"/>
    </source>
</evidence>
<dbReference type="KEGG" id="bthg:MS2017_0856"/>
<dbReference type="CDD" id="cd04453">
    <property type="entry name" value="S1_RNase_E"/>
    <property type="match status" value="1"/>
</dbReference>
<evidence type="ECO:0000256" key="10">
    <source>
        <dbReference type="ARBA" id="ARBA00022722"/>
    </source>
</evidence>
<dbReference type="SUPFAM" id="SSF50249">
    <property type="entry name" value="Nucleic acid-binding proteins"/>
    <property type="match status" value="1"/>
</dbReference>
<comment type="cofactor">
    <cofactor evidence="1">
        <name>Mg(2+)</name>
        <dbReference type="ChEBI" id="CHEBI:18420"/>
    </cofactor>
</comment>
<evidence type="ECO:0000256" key="2">
    <source>
        <dbReference type="ARBA" id="ARBA00004496"/>
    </source>
</evidence>
<evidence type="ECO:0000256" key="18">
    <source>
        <dbReference type="SAM" id="MobiDB-lite"/>
    </source>
</evidence>
<dbReference type="RefSeq" id="WP_241156960.1">
    <property type="nucleotide sequence ID" value="NZ_CP024634.1"/>
</dbReference>
<dbReference type="GO" id="GO:0004519">
    <property type="term" value="F:endonuclease activity"/>
    <property type="evidence" value="ECO:0007669"/>
    <property type="project" value="UniProtKB-KW"/>
</dbReference>
<evidence type="ECO:0000256" key="14">
    <source>
        <dbReference type="ARBA" id="ARBA00022801"/>
    </source>
</evidence>
<evidence type="ECO:0000256" key="12">
    <source>
        <dbReference type="ARBA" id="ARBA00022730"/>
    </source>
</evidence>
<dbReference type="NCBIfam" id="TIGR00757">
    <property type="entry name" value="RNaseEG"/>
    <property type="match status" value="1"/>
</dbReference>
<dbReference type="InterPro" id="IPR012340">
    <property type="entry name" value="NA-bd_OB-fold"/>
</dbReference>
<keyword evidence="16" id="KW-0694">RNA-binding</keyword>
<feature type="compositionally biased region" description="Basic residues" evidence="18">
    <location>
        <begin position="530"/>
        <end position="540"/>
    </location>
</feature>
<feature type="region of interest" description="Disordered" evidence="18">
    <location>
        <begin position="552"/>
        <end position="795"/>
    </location>
</feature>
<dbReference type="Pfam" id="PF00575">
    <property type="entry name" value="S1"/>
    <property type="match status" value="1"/>
</dbReference>
<keyword evidence="10" id="KW-0540">Nuclease</keyword>
<dbReference type="EMBL" id="CP024634">
    <property type="protein sequence ID" value="AYQ56578.1"/>
    <property type="molecule type" value="Genomic_DNA"/>
</dbReference>
<feature type="domain" description="S1 motif" evidence="19">
    <location>
        <begin position="39"/>
        <end position="119"/>
    </location>
</feature>
<dbReference type="Proteomes" id="UP000278334">
    <property type="component" value="Chromosome"/>
</dbReference>
<dbReference type="Gene3D" id="2.40.50.140">
    <property type="entry name" value="Nucleic acid-binding proteins"/>
    <property type="match status" value="1"/>
</dbReference>
<comment type="subcellular location">
    <subcellularLocation>
        <location evidence="2">Cytoplasm</location>
    </subcellularLocation>
</comment>
<keyword evidence="13" id="KW-0255">Endonuclease</keyword>
<evidence type="ECO:0000259" key="19">
    <source>
        <dbReference type="PROSITE" id="PS50126"/>
    </source>
</evidence>
<feature type="compositionally biased region" description="Low complexity" evidence="18">
    <location>
        <begin position="612"/>
        <end position="626"/>
    </location>
</feature>
<evidence type="ECO:0000256" key="7">
    <source>
        <dbReference type="ARBA" id="ARBA00022519"/>
    </source>
</evidence>
<name>A0A3G3ILI4_9GAMM</name>
<evidence type="ECO:0000256" key="9">
    <source>
        <dbReference type="ARBA" id="ARBA00022694"/>
    </source>
</evidence>
<keyword evidence="8" id="KW-0698">rRNA processing</keyword>
<feature type="domain" description="EF-hand" evidence="20">
    <location>
        <begin position="48"/>
        <end position="83"/>
    </location>
</feature>
<keyword evidence="9" id="KW-0819">tRNA processing</keyword>
<feature type="region of interest" description="Disordered" evidence="18">
    <location>
        <begin position="525"/>
        <end position="544"/>
    </location>
</feature>
<feature type="compositionally biased region" description="Basic and acidic residues" evidence="18">
    <location>
        <begin position="760"/>
        <end position="771"/>
    </location>
</feature>
<dbReference type="GO" id="GO:0019843">
    <property type="term" value="F:rRNA binding"/>
    <property type="evidence" value="ECO:0007669"/>
    <property type="project" value="UniProtKB-KW"/>
</dbReference>
<dbReference type="PROSITE" id="PS50126">
    <property type="entry name" value="S1"/>
    <property type="match status" value="1"/>
</dbReference>
<reference evidence="21 22" key="1">
    <citation type="submission" date="2017-11" db="EMBL/GenBank/DDBJ databases">
        <title>Genome sequence of the bacterial symbiont EPR9N from a vent mussel Bathymodiolus thermophilus.</title>
        <authorList>
            <person name="Won Y.-J."/>
        </authorList>
    </citation>
    <scope>NUCLEOTIDE SEQUENCE [LARGE SCALE GENOMIC DNA]</scope>
    <source>
        <strain evidence="21 22">EPR9N</strain>
    </source>
</reference>
<dbReference type="InterPro" id="IPR003029">
    <property type="entry name" value="S1_domain"/>
</dbReference>
<comment type="similarity">
    <text evidence="3">Belongs to the RNase E/G family. RNase G subfamily.</text>
</comment>
<evidence type="ECO:0000313" key="21">
    <source>
        <dbReference type="EMBL" id="AYQ56578.1"/>
    </source>
</evidence>
<keyword evidence="7" id="KW-0997">Cell inner membrane</keyword>
<sequence length="795" mass="89092">MNHILINATHSEEVRVAIVKNKKLTSLNIETSLNQKNKGNIYKGRISRVEQSLEAAFVDYGKDKQGFLPFKEVAETLKENAKASGDKLTISDVLKEGQEIIVQVEKEERGNKGAALSTYTNLAGAYMILTPNNAKSNGISRQITSTDRQSLKEIIGKIVMPENSGLIIRTAGSGKNLEELQWEVDYLSELWKSINAAAENRKAPFLIYQESDIVIRTLRDYLREDTDSVIIDDLATFQNAKEFVSFVLPHYIDRIKHFDSSGHSLFNHMDVESQVKSVFEREVSLRTGATIVFDPTEALTAIDINSARATKGADIEETAYNTNLEAAKEIAAQLQLRDIGGLVVIDFIDMTSEEHRKAIEKAMEKATSSDRARIQIGTISRFGLLEMSRQRLMSSVAESVERTCPACDGRGTVPTVPNLALSILRQLEDGCNTSNQTQKITIQSSVDVITYLLNEKRNNIGQLEVKHEVKITLLPNPYMQFPNFSISKQAGSKKSHHKSYQGISKPQYNLAENGLEDNAEIAAINSNHPTTRKPNQKKVKPSFSFMGMIKSTLGLGDKEKDKKSNKKQPNKNQNRNRNKNQNRNRNRNQNQNKAQSNKPQNKQQGKQSNRAQSNKPQNKQQNNKPQQKPKENPKNVVPKDKEIKAQAQPKEQAPKATAENKKPQQQQKPKENLQEKPKNVTPKEKEVKPQAQPKEQVPKVTQENKKPQQQQEPKENPQEKPKSVTPKDKETKPQAQPKEQAPKATAENKKPAKALPKNKKPVEVKSEEKPKVQTGNTAKPEASPNDGNKSQDGDV</sequence>
<dbReference type="InterPro" id="IPR004659">
    <property type="entry name" value="RNase_E/G"/>
</dbReference>
<feature type="compositionally biased region" description="Basic and acidic residues" evidence="18">
    <location>
        <begin position="658"/>
        <end position="688"/>
    </location>
</feature>
<accession>A0A3G3ILI4</accession>
<evidence type="ECO:0000256" key="17">
    <source>
        <dbReference type="ARBA" id="ARBA00023136"/>
    </source>
</evidence>
<dbReference type="InterPro" id="IPR002048">
    <property type="entry name" value="EF_hand_dom"/>
</dbReference>
<keyword evidence="15" id="KW-0460">Magnesium</keyword>
<proteinExistence type="inferred from homology"/>
<dbReference type="Gene3D" id="3.40.1260.20">
    <property type="entry name" value="Ribonuclease E, catalytic domain"/>
    <property type="match status" value="1"/>
</dbReference>
<dbReference type="InterPro" id="IPR019307">
    <property type="entry name" value="RNA-bd_AU-1/RNase_E/G"/>
</dbReference>
<evidence type="ECO:0000313" key="22">
    <source>
        <dbReference type="Proteomes" id="UP000278334"/>
    </source>
</evidence>
<dbReference type="PROSITE" id="PS50222">
    <property type="entry name" value="EF_HAND_2"/>
    <property type="match status" value="1"/>
</dbReference>
<evidence type="ECO:0000256" key="8">
    <source>
        <dbReference type="ARBA" id="ARBA00022552"/>
    </source>
</evidence>
<keyword evidence="6" id="KW-0963">Cytoplasm</keyword>
<evidence type="ECO:0000259" key="20">
    <source>
        <dbReference type="PROSITE" id="PS50222"/>
    </source>
</evidence>
<dbReference type="GO" id="GO:0004540">
    <property type="term" value="F:RNA nuclease activity"/>
    <property type="evidence" value="ECO:0007669"/>
    <property type="project" value="InterPro"/>
</dbReference>
<dbReference type="GO" id="GO:0005737">
    <property type="term" value="C:cytoplasm"/>
    <property type="evidence" value="ECO:0007669"/>
    <property type="project" value="UniProtKB-SubCell"/>
</dbReference>
<dbReference type="InterPro" id="IPR048583">
    <property type="entry name" value="RNase_E_G_thioredoxin-like"/>
</dbReference>
<keyword evidence="12" id="KW-0699">rRNA-binding</keyword>
<dbReference type="GO" id="GO:0005509">
    <property type="term" value="F:calcium ion binding"/>
    <property type="evidence" value="ECO:0007669"/>
    <property type="project" value="InterPro"/>
</dbReference>
<dbReference type="GO" id="GO:0008033">
    <property type="term" value="P:tRNA processing"/>
    <property type="evidence" value="ECO:0007669"/>
    <property type="project" value="UniProtKB-KW"/>
</dbReference>
<evidence type="ECO:0000256" key="5">
    <source>
        <dbReference type="ARBA" id="ARBA00022475"/>
    </source>
</evidence>
<dbReference type="GO" id="GO:0016787">
    <property type="term" value="F:hydrolase activity"/>
    <property type="evidence" value="ECO:0007669"/>
    <property type="project" value="UniProtKB-KW"/>
</dbReference>
<dbReference type="SMART" id="SM00316">
    <property type="entry name" value="S1"/>
    <property type="match status" value="1"/>
</dbReference>
<dbReference type="AlphaFoldDB" id="A0A3G3ILI4"/>
<dbReference type="PANTHER" id="PTHR30001:SF1">
    <property type="entry name" value="RIBONUCLEASE E_G-LIKE PROTEIN, CHLOROPLASTIC"/>
    <property type="match status" value="1"/>
</dbReference>
<keyword evidence="17" id="KW-0472">Membrane</keyword>